<gene>
    <name evidence="2" type="ORF">FLAG1_06841</name>
</gene>
<feature type="region of interest" description="Disordered" evidence="1">
    <location>
        <begin position="71"/>
        <end position="90"/>
    </location>
</feature>
<dbReference type="AlphaFoldDB" id="A0A0N0DDW2"/>
<name>A0A0N0DDW2_FUSLA</name>
<proteinExistence type="predicted"/>
<evidence type="ECO:0000313" key="3">
    <source>
        <dbReference type="Proteomes" id="UP000037904"/>
    </source>
</evidence>
<feature type="compositionally biased region" description="Polar residues" evidence="1">
    <location>
        <begin position="1"/>
        <end position="14"/>
    </location>
</feature>
<dbReference type="EMBL" id="JXCE01000143">
    <property type="protein sequence ID" value="KPA40284.1"/>
    <property type="molecule type" value="Genomic_DNA"/>
</dbReference>
<keyword evidence="3" id="KW-1185">Reference proteome</keyword>
<comment type="caution">
    <text evidence="2">The sequence shown here is derived from an EMBL/GenBank/DDBJ whole genome shotgun (WGS) entry which is preliminary data.</text>
</comment>
<evidence type="ECO:0000256" key="1">
    <source>
        <dbReference type="SAM" id="MobiDB-lite"/>
    </source>
</evidence>
<feature type="region of interest" description="Disordered" evidence="1">
    <location>
        <begin position="1"/>
        <end position="49"/>
    </location>
</feature>
<protein>
    <submittedName>
        <fullName evidence="2">Uncharacterized protein</fullName>
    </submittedName>
</protein>
<accession>A0A0N0DDW2</accession>
<reference evidence="2 3" key="1">
    <citation type="submission" date="2015-04" db="EMBL/GenBank/DDBJ databases">
        <title>The draft genome sequence of Fusarium langsethiae, a T-2/HT-2 mycotoxin producer.</title>
        <authorList>
            <person name="Lysoe E."/>
            <person name="Divon H.H."/>
            <person name="Terzi V."/>
            <person name="Orru L."/>
            <person name="Lamontanara A."/>
            <person name="Kolseth A.-K."/>
            <person name="Frandsen R.J."/>
            <person name="Nielsen K."/>
            <person name="Thrane U."/>
        </authorList>
    </citation>
    <scope>NUCLEOTIDE SEQUENCE [LARGE SCALE GENOMIC DNA]</scope>
    <source>
        <strain evidence="2 3">Fl201059</strain>
    </source>
</reference>
<sequence length="149" mass="16866">MSMSPNTSRASQTIRRLPQILESNKVPTHAAASGRKSATARSRPRRSTTLFRQETLWLRARGHANPWAFEGLEHPSQADPGYSRPVSKETYRASVPNEELHAKSGTFRAHCRLPLDGSYVQVSRRRRKTEKVIEQCMANGIARWRAQSV</sequence>
<dbReference type="Proteomes" id="UP000037904">
    <property type="component" value="Unassembled WGS sequence"/>
</dbReference>
<organism evidence="2 3">
    <name type="scientific">Fusarium langsethiae</name>
    <dbReference type="NCBI Taxonomy" id="179993"/>
    <lineage>
        <taxon>Eukaryota</taxon>
        <taxon>Fungi</taxon>
        <taxon>Dikarya</taxon>
        <taxon>Ascomycota</taxon>
        <taxon>Pezizomycotina</taxon>
        <taxon>Sordariomycetes</taxon>
        <taxon>Hypocreomycetidae</taxon>
        <taxon>Hypocreales</taxon>
        <taxon>Nectriaceae</taxon>
        <taxon>Fusarium</taxon>
    </lineage>
</organism>
<evidence type="ECO:0000313" key="2">
    <source>
        <dbReference type="EMBL" id="KPA40284.1"/>
    </source>
</evidence>